<dbReference type="EMBL" id="BGPR01000002">
    <property type="protein sequence ID" value="GBL73054.1"/>
    <property type="molecule type" value="Genomic_DNA"/>
</dbReference>
<name>A0A4Y2A224_ARAVE</name>
<proteinExistence type="predicted"/>
<reference evidence="1 2" key="1">
    <citation type="journal article" date="2019" name="Sci. Rep.">
        <title>Orb-weaving spider Araneus ventricosus genome elucidates the spidroin gene catalogue.</title>
        <authorList>
            <person name="Kono N."/>
            <person name="Nakamura H."/>
            <person name="Ohtoshi R."/>
            <person name="Moran D.A.P."/>
            <person name="Shinohara A."/>
            <person name="Yoshida Y."/>
            <person name="Fujiwara M."/>
            <person name="Mori M."/>
            <person name="Tomita M."/>
            <person name="Arakawa K."/>
        </authorList>
    </citation>
    <scope>NUCLEOTIDE SEQUENCE [LARGE SCALE GENOMIC DNA]</scope>
</reference>
<accession>A0A4Y2A224</accession>
<organism evidence="1 2">
    <name type="scientific">Araneus ventricosus</name>
    <name type="common">Orbweaver spider</name>
    <name type="synonym">Epeira ventricosa</name>
    <dbReference type="NCBI Taxonomy" id="182803"/>
    <lineage>
        <taxon>Eukaryota</taxon>
        <taxon>Metazoa</taxon>
        <taxon>Ecdysozoa</taxon>
        <taxon>Arthropoda</taxon>
        <taxon>Chelicerata</taxon>
        <taxon>Arachnida</taxon>
        <taxon>Araneae</taxon>
        <taxon>Araneomorphae</taxon>
        <taxon>Entelegynae</taxon>
        <taxon>Araneoidea</taxon>
        <taxon>Araneidae</taxon>
        <taxon>Araneus</taxon>
    </lineage>
</organism>
<protein>
    <submittedName>
        <fullName evidence="1">Uncharacterized protein</fullName>
    </submittedName>
</protein>
<evidence type="ECO:0000313" key="2">
    <source>
        <dbReference type="Proteomes" id="UP000499080"/>
    </source>
</evidence>
<gene>
    <name evidence="1" type="ORF">AVEN_128216_1</name>
</gene>
<comment type="caution">
    <text evidence="1">The sequence shown here is derived from an EMBL/GenBank/DDBJ whole genome shotgun (WGS) entry which is preliminary data.</text>
</comment>
<evidence type="ECO:0000313" key="1">
    <source>
        <dbReference type="EMBL" id="GBL73054.1"/>
    </source>
</evidence>
<keyword evidence="2" id="KW-1185">Reference proteome</keyword>
<sequence length="89" mass="10433">MTRGFVGWLQHFGETSANDRKVEVDRDLSTVPDSSCRLRMRLGSLFDHLLFGWSNYDVNKSPTTDVEFQNMDLGDRAILFMCFRKAYYR</sequence>
<dbReference type="Proteomes" id="UP000499080">
    <property type="component" value="Unassembled WGS sequence"/>
</dbReference>
<dbReference type="AlphaFoldDB" id="A0A4Y2A224"/>